<comment type="similarity">
    <text evidence="3">Belongs to the peptidase U32 family.</text>
</comment>
<keyword evidence="2" id="KW-0378">Hydrolase</keyword>
<dbReference type="Pfam" id="PF01136">
    <property type="entry name" value="Peptidase_U32"/>
    <property type="match status" value="1"/>
</dbReference>
<protein>
    <submittedName>
        <fullName evidence="4">U32 family peptidase</fullName>
    </submittedName>
</protein>
<dbReference type="AlphaFoldDB" id="A0A4Y9IS51"/>
<dbReference type="InterPro" id="IPR001539">
    <property type="entry name" value="Peptidase_U32"/>
</dbReference>
<dbReference type="RefSeq" id="WP_135104442.1">
    <property type="nucleotide sequence ID" value="NZ_JADGKW010000001.1"/>
</dbReference>
<dbReference type="InterPro" id="IPR051454">
    <property type="entry name" value="RNA/ubiquinone_mod_enzymes"/>
</dbReference>
<proteinExistence type="inferred from homology"/>
<dbReference type="GO" id="GO:0006508">
    <property type="term" value="P:proteolysis"/>
    <property type="evidence" value="ECO:0007669"/>
    <property type="project" value="UniProtKB-KW"/>
</dbReference>
<evidence type="ECO:0000256" key="2">
    <source>
        <dbReference type="ARBA" id="ARBA00022801"/>
    </source>
</evidence>
<gene>
    <name evidence="4" type="ORF">E4T88_05475</name>
</gene>
<evidence type="ECO:0000313" key="5">
    <source>
        <dbReference type="Proteomes" id="UP000298285"/>
    </source>
</evidence>
<accession>A0A4Y9IS51</accession>
<dbReference type="Proteomes" id="UP000298285">
    <property type="component" value="Unassembled WGS sequence"/>
</dbReference>
<name>A0A4Y9IS51_9BACT</name>
<evidence type="ECO:0000256" key="3">
    <source>
        <dbReference type="ARBA" id="ARBA00038374"/>
    </source>
</evidence>
<reference evidence="4 5" key="1">
    <citation type="submission" date="2019-03" db="EMBL/GenBank/DDBJ databases">
        <title>Diversity of the mouse oral microbiome.</title>
        <authorList>
            <person name="Joseph S."/>
            <person name="Aduse-Opoku J."/>
            <person name="Curtis M."/>
            <person name="Wade W."/>
            <person name="Hashim A."/>
        </authorList>
    </citation>
    <scope>NUCLEOTIDE SEQUENCE [LARGE SCALE GENOMIC DNA]</scope>
    <source>
        <strain evidence="4 5">P11</strain>
    </source>
</reference>
<dbReference type="OrthoDB" id="9807498at2"/>
<comment type="caution">
    <text evidence="4">The sequence shown here is derived from an EMBL/GenBank/DDBJ whole genome shotgun (WGS) entry which is preliminary data.</text>
</comment>
<evidence type="ECO:0000256" key="1">
    <source>
        <dbReference type="ARBA" id="ARBA00022670"/>
    </source>
</evidence>
<dbReference type="GO" id="GO:0008233">
    <property type="term" value="F:peptidase activity"/>
    <property type="evidence" value="ECO:0007669"/>
    <property type="project" value="UniProtKB-KW"/>
</dbReference>
<organism evidence="4 5">
    <name type="scientific">Dysgonomonas mossii</name>
    <dbReference type="NCBI Taxonomy" id="163665"/>
    <lineage>
        <taxon>Bacteria</taxon>
        <taxon>Pseudomonadati</taxon>
        <taxon>Bacteroidota</taxon>
        <taxon>Bacteroidia</taxon>
        <taxon>Bacteroidales</taxon>
        <taxon>Dysgonomonadaceae</taxon>
        <taxon>Dysgonomonas</taxon>
    </lineage>
</organism>
<keyword evidence="1" id="KW-0645">Protease</keyword>
<dbReference type="PANTHER" id="PTHR30217">
    <property type="entry name" value="PEPTIDASE U32 FAMILY"/>
    <property type="match status" value="1"/>
</dbReference>
<evidence type="ECO:0000313" key="4">
    <source>
        <dbReference type="EMBL" id="TFU91430.1"/>
    </source>
</evidence>
<dbReference type="EMBL" id="SPPK01000001">
    <property type="protein sequence ID" value="TFU91430.1"/>
    <property type="molecule type" value="Genomic_DNA"/>
</dbReference>
<dbReference type="PROSITE" id="PS01276">
    <property type="entry name" value="PEPTIDASE_U32"/>
    <property type="match status" value="1"/>
</dbReference>
<dbReference type="PANTHER" id="PTHR30217:SF6">
    <property type="entry name" value="TRNA HYDROXYLATION PROTEIN P"/>
    <property type="match status" value="1"/>
</dbReference>
<sequence>MNKKISDFEIMAPVGSYDSLAAAIQGGANSIYFGIEGLNMRAKSSNNFTMDDLKQIAAICKENGLKSYLTVNTIIYDNDISLMHQIVNAAKEAELSAVIASDVAVMMYARSIGVEVHLSTQLNITNTESLKFYGQFADVVVLARELNLDQVASIYKDIVEQNIRGPKGELIRIEMFSHGALCMAVSGKCYLSLHERDLSANRGACNQLCRRSYIVKDKESDIELEIDNEYIMSPKDLKTIHFMNKMMDAGVRVFKIEGRARGPEYVRTVVECYKEAVQAYCEDTYTEEKIGKWDERLATVFNRGFWDGYYLGQKLGEWSSNYGSGATKRKIYIGKGLKYFSNLGVAEFLMETQSLKVGDEILITGPTTGAVTQIVDEIRVDLQPVEETVKGEKFSIKVNDKIRPSDKLFKLVAVERKKKFVEKI</sequence>